<evidence type="ECO:0000313" key="8">
    <source>
        <dbReference type="Proteomes" id="UP000007963"/>
    </source>
</evidence>
<dbReference type="InterPro" id="IPR013154">
    <property type="entry name" value="ADH-like_N"/>
</dbReference>
<feature type="domain" description="Enoyl reductase (ER)" evidence="6">
    <location>
        <begin position="14"/>
        <end position="350"/>
    </location>
</feature>
<dbReference type="SUPFAM" id="SSF51735">
    <property type="entry name" value="NAD(P)-binding Rossmann-fold domains"/>
    <property type="match status" value="1"/>
</dbReference>
<organism evidence="7 8">
    <name type="scientific">Aspergillus terreus (strain NIH 2624 / FGSC A1156)</name>
    <dbReference type="NCBI Taxonomy" id="341663"/>
    <lineage>
        <taxon>Eukaryota</taxon>
        <taxon>Fungi</taxon>
        <taxon>Dikarya</taxon>
        <taxon>Ascomycota</taxon>
        <taxon>Pezizomycotina</taxon>
        <taxon>Eurotiomycetes</taxon>
        <taxon>Eurotiomycetidae</taxon>
        <taxon>Eurotiales</taxon>
        <taxon>Aspergillaceae</taxon>
        <taxon>Aspergillus</taxon>
        <taxon>Aspergillus subgen. Circumdati</taxon>
    </lineage>
</organism>
<dbReference type="Proteomes" id="UP000007963">
    <property type="component" value="Unassembled WGS sequence"/>
</dbReference>
<keyword evidence="5" id="KW-0560">Oxidoreductase</keyword>
<dbReference type="GO" id="GO:0016491">
    <property type="term" value="F:oxidoreductase activity"/>
    <property type="evidence" value="ECO:0007669"/>
    <property type="project" value="UniProtKB-KW"/>
</dbReference>
<gene>
    <name evidence="7" type="ORF">ATEG_06518</name>
</gene>
<name>Q0CIG6_ASPTN</name>
<comment type="cofactor">
    <cofactor evidence="1">
        <name>Zn(2+)</name>
        <dbReference type="ChEBI" id="CHEBI:29105"/>
    </cofactor>
</comment>
<dbReference type="Pfam" id="PF08240">
    <property type="entry name" value="ADH_N"/>
    <property type="match status" value="1"/>
</dbReference>
<dbReference type="FunFam" id="3.40.50.720:FF:000003">
    <property type="entry name" value="S-(hydroxymethyl)glutathione dehydrogenase"/>
    <property type="match status" value="1"/>
</dbReference>
<dbReference type="eggNOG" id="KOG0022">
    <property type="taxonomic scope" value="Eukaryota"/>
</dbReference>
<keyword evidence="4" id="KW-0862">Zinc</keyword>
<evidence type="ECO:0000256" key="2">
    <source>
        <dbReference type="ARBA" id="ARBA00008072"/>
    </source>
</evidence>
<dbReference type="SMART" id="SM00829">
    <property type="entry name" value="PKS_ER"/>
    <property type="match status" value="1"/>
</dbReference>
<dbReference type="RefSeq" id="XP_001215696.1">
    <property type="nucleotide sequence ID" value="XM_001215696.1"/>
</dbReference>
<dbReference type="STRING" id="341663.Q0CIG6"/>
<dbReference type="OrthoDB" id="1560166at2759"/>
<dbReference type="InterPro" id="IPR036291">
    <property type="entry name" value="NAD(P)-bd_dom_sf"/>
</dbReference>
<dbReference type="VEuPathDB" id="FungiDB:ATEG_06518"/>
<evidence type="ECO:0000256" key="3">
    <source>
        <dbReference type="ARBA" id="ARBA00022723"/>
    </source>
</evidence>
<evidence type="ECO:0000259" key="6">
    <source>
        <dbReference type="SMART" id="SM00829"/>
    </source>
</evidence>
<dbReference type="GO" id="GO:0046872">
    <property type="term" value="F:metal ion binding"/>
    <property type="evidence" value="ECO:0007669"/>
    <property type="project" value="UniProtKB-KW"/>
</dbReference>
<protein>
    <recommendedName>
        <fullName evidence="6">Enoyl reductase (ER) domain-containing protein</fullName>
    </recommendedName>
</protein>
<dbReference type="InterPro" id="IPR011032">
    <property type="entry name" value="GroES-like_sf"/>
</dbReference>
<dbReference type="HOGENOM" id="CLU_026673_14_1_1"/>
<sequence length="353" mass="37332">MSFTTQALVSRGPGSPAKLEDIVLDALRADEVLVEVHATGVCHTDFSCAGVVLQVGVNVQHIEENDKVLLSFDCCGSCIQCTSDHPAYCVEWTRRNFGQKRMDGSLSLSTADGTKVHGNFFGQSSFARHAIVSGRSVVKVLSTTPLGLFSPLGCGVQTGAGAILNTLDVQPGKTVAIFGVGSVGMSAVMAAKMRGARIIIAVDLQPQRLELAKKLGATHGVIGSDHDIVTQIQNITGTNGVDYSVDCAGVPQVVEKALDCLGTRGKAATVGAPSPGQRAGVDVFSHLVNGRQYIGCCEGDSVPQTMLPYLIDQHAKGQFPLDQIVSFYPVDQYETAFKDVKDGKALKAVLLWK</sequence>
<keyword evidence="3" id="KW-0479">Metal-binding</keyword>
<comment type="similarity">
    <text evidence="2">Belongs to the zinc-containing alcohol dehydrogenase family.</text>
</comment>
<dbReference type="InterPro" id="IPR020843">
    <property type="entry name" value="ER"/>
</dbReference>
<accession>Q0CIG6</accession>
<dbReference type="Gene3D" id="3.90.180.10">
    <property type="entry name" value="Medium-chain alcohol dehydrogenases, catalytic domain"/>
    <property type="match status" value="1"/>
</dbReference>
<dbReference type="Gene3D" id="3.40.50.720">
    <property type="entry name" value="NAD(P)-binding Rossmann-like Domain"/>
    <property type="match status" value="1"/>
</dbReference>
<evidence type="ECO:0000256" key="1">
    <source>
        <dbReference type="ARBA" id="ARBA00001947"/>
    </source>
</evidence>
<dbReference type="OMA" id="CHTDLSC"/>
<evidence type="ECO:0000256" key="5">
    <source>
        <dbReference type="ARBA" id="ARBA00023002"/>
    </source>
</evidence>
<dbReference type="Pfam" id="PF00107">
    <property type="entry name" value="ADH_zinc_N"/>
    <property type="match status" value="1"/>
</dbReference>
<proteinExistence type="inferred from homology"/>
<dbReference type="AlphaFoldDB" id="Q0CIG6"/>
<dbReference type="EMBL" id="CH476602">
    <property type="protein sequence ID" value="EAU33062.1"/>
    <property type="molecule type" value="Genomic_DNA"/>
</dbReference>
<dbReference type="PANTHER" id="PTHR43350">
    <property type="entry name" value="NAD-DEPENDENT ALCOHOL DEHYDROGENASE"/>
    <property type="match status" value="1"/>
</dbReference>
<dbReference type="SUPFAM" id="SSF50129">
    <property type="entry name" value="GroES-like"/>
    <property type="match status" value="1"/>
</dbReference>
<evidence type="ECO:0000313" key="7">
    <source>
        <dbReference type="EMBL" id="EAU33062.1"/>
    </source>
</evidence>
<dbReference type="CDD" id="cd08278">
    <property type="entry name" value="benzyl_alcohol_DH"/>
    <property type="match status" value="1"/>
</dbReference>
<dbReference type="InterPro" id="IPR013149">
    <property type="entry name" value="ADH-like_C"/>
</dbReference>
<reference evidence="8" key="1">
    <citation type="submission" date="2005-09" db="EMBL/GenBank/DDBJ databases">
        <title>Annotation of the Aspergillus terreus NIH2624 genome.</title>
        <authorList>
            <person name="Birren B.W."/>
            <person name="Lander E.S."/>
            <person name="Galagan J.E."/>
            <person name="Nusbaum C."/>
            <person name="Devon K."/>
            <person name="Henn M."/>
            <person name="Ma L.-J."/>
            <person name="Jaffe D.B."/>
            <person name="Butler J."/>
            <person name="Alvarez P."/>
            <person name="Gnerre S."/>
            <person name="Grabherr M."/>
            <person name="Kleber M."/>
            <person name="Mauceli E.W."/>
            <person name="Brockman W."/>
            <person name="Rounsley S."/>
            <person name="Young S.K."/>
            <person name="LaButti K."/>
            <person name="Pushparaj V."/>
            <person name="DeCaprio D."/>
            <person name="Crawford M."/>
            <person name="Koehrsen M."/>
            <person name="Engels R."/>
            <person name="Montgomery P."/>
            <person name="Pearson M."/>
            <person name="Howarth C."/>
            <person name="Larson L."/>
            <person name="Luoma S."/>
            <person name="White J."/>
            <person name="Alvarado L."/>
            <person name="Kodira C.D."/>
            <person name="Zeng Q."/>
            <person name="Oleary S."/>
            <person name="Yandava C."/>
            <person name="Denning D.W."/>
            <person name="Nierman W.C."/>
            <person name="Milne T."/>
            <person name="Madden K."/>
        </authorList>
    </citation>
    <scope>NUCLEOTIDE SEQUENCE [LARGE SCALE GENOMIC DNA]</scope>
    <source>
        <strain evidence="8">NIH 2624 / FGSC A1156</strain>
    </source>
</reference>
<evidence type="ECO:0000256" key="4">
    <source>
        <dbReference type="ARBA" id="ARBA00022833"/>
    </source>
</evidence>
<dbReference type="GeneID" id="4322386"/>
<dbReference type="PANTHER" id="PTHR43350:SF11">
    <property type="entry name" value="ENOYL REDUCTASE (ER) DOMAIN-CONTAINING PROTEIN"/>
    <property type="match status" value="1"/>
</dbReference>